<dbReference type="EMBL" id="MFJE01000022">
    <property type="protein sequence ID" value="OGG14275.1"/>
    <property type="molecule type" value="Genomic_DNA"/>
</dbReference>
<feature type="region of interest" description="Disordered" evidence="1">
    <location>
        <begin position="19"/>
        <end position="75"/>
    </location>
</feature>
<proteinExistence type="predicted"/>
<comment type="caution">
    <text evidence="2">The sequence shown here is derived from an EMBL/GenBank/DDBJ whole genome shotgun (WGS) entry which is preliminary data.</text>
</comment>
<evidence type="ECO:0000313" key="3">
    <source>
        <dbReference type="Proteomes" id="UP000177383"/>
    </source>
</evidence>
<name>A0A1F5ZPK3_9BACT</name>
<gene>
    <name evidence="2" type="ORF">A2773_06685</name>
</gene>
<dbReference type="STRING" id="1798375.A2773_06685"/>
<feature type="compositionally biased region" description="Basic and acidic residues" evidence="1">
    <location>
        <begin position="40"/>
        <end position="56"/>
    </location>
</feature>
<evidence type="ECO:0000256" key="1">
    <source>
        <dbReference type="SAM" id="MobiDB-lite"/>
    </source>
</evidence>
<dbReference type="Proteomes" id="UP000177383">
    <property type="component" value="Unassembled WGS sequence"/>
</dbReference>
<sequence length="75" mass="8057">MADLRETGVNFFAFGGAAYNDGDESETEHSGLGAAPAAKIPEDARTIGQKPLDKSARRPSNRRQVVVQEKVMQPA</sequence>
<reference evidence="2 3" key="1">
    <citation type="journal article" date="2016" name="Nat. Commun.">
        <title>Thousands of microbial genomes shed light on interconnected biogeochemical processes in an aquifer system.</title>
        <authorList>
            <person name="Anantharaman K."/>
            <person name="Brown C.T."/>
            <person name="Hug L.A."/>
            <person name="Sharon I."/>
            <person name="Castelle C.J."/>
            <person name="Probst A.J."/>
            <person name="Thomas B.C."/>
            <person name="Singh A."/>
            <person name="Wilkins M.J."/>
            <person name="Karaoz U."/>
            <person name="Brodie E.L."/>
            <person name="Williams K.H."/>
            <person name="Hubbard S.S."/>
            <person name="Banfield J.F."/>
        </authorList>
    </citation>
    <scope>NUCLEOTIDE SEQUENCE [LARGE SCALE GENOMIC DNA]</scope>
</reference>
<protein>
    <submittedName>
        <fullName evidence="2">Uncharacterized protein</fullName>
    </submittedName>
</protein>
<dbReference type="AlphaFoldDB" id="A0A1F5ZPK3"/>
<accession>A0A1F5ZPK3</accession>
<organism evidence="2 3">
    <name type="scientific">Candidatus Gottesmanbacteria bacterium RIFCSPHIGHO2_01_FULL_39_10</name>
    <dbReference type="NCBI Taxonomy" id="1798375"/>
    <lineage>
        <taxon>Bacteria</taxon>
        <taxon>Candidatus Gottesmaniibacteriota</taxon>
    </lineage>
</organism>
<evidence type="ECO:0000313" key="2">
    <source>
        <dbReference type="EMBL" id="OGG14275.1"/>
    </source>
</evidence>